<dbReference type="EMBL" id="JANCPR020000043">
    <property type="protein sequence ID" value="MDJ1136592.1"/>
    <property type="molecule type" value="Genomic_DNA"/>
</dbReference>
<dbReference type="InterPro" id="IPR004360">
    <property type="entry name" value="Glyas_Fos-R_dOase_dom"/>
</dbReference>
<dbReference type="Gene3D" id="3.30.720.120">
    <property type="match status" value="1"/>
</dbReference>
<sequence>MTVNRAFASVLADAGRMEETRDFYAALLGLKAVFDSDWFVNLQDPDLPVNELGIWRRDHELVPGAHAGAEGRHQGTILTFVVDDVNAAHRTAVERGFDVVEAPRDTFYGQRSMLVRDPNGQLVDVSTPAADLA</sequence>
<evidence type="ECO:0000259" key="1">
    <source>
        <dbReference type="PROSITE" id="PS51819"/>
    </source>
</evidence>
<dbReference type="RefSeq" id="WP_274043939.1">
    <property type="nucleotide sequence ID" value="NZ_JANCPR020000043.1"/>
</dbReference>
<dbReference type="PROSITE" id="PS51819">
    <property type="entry name" value="VOC"/>
    <property type="match status" value="1"/>
</dbReference>
<organism evidence="2 3">
    <name type="scientific">Streptomyces iconiensis</name>
    <dbReference type="NCBI Taxonomy" id="1384038"/>
    <lineage>
        <taxon>Bacteria</taxon>
        <taxon>Bacillati</taxon>
        <taxon>Actinomycetota</taxon>
        <taxon>Actinomycetes</taxon>
        <taxon>Kitasatosporales</taxon>
        <taxon>Streptomycetaceae</taxon>
        <taxon>Streptomyces</taxon>
    </lineage>
</organism>
<name>A0ABT7A5I1_9ACTN</name>
<reference evidence="2 3" key="1">
    <citation type="submission" date="2023-05" db="EMBL/GenBank/DDBJ databases">
        <title>Streptantibioticus silvisoli sp. nov., acidotolerant actinomycetes 1 from pine litter.</title>
        <authorList>
            <person name="Swiecimska M."/>
            <person name="Golinska P."/>
            <person name="Sangal V."/>
            <person name="Wachnowicz B."/>
            <person name="Goodfellow M."/>
        </authorList>
    </citation>
    <scope>NUCLEOTIDE SEQUENCE [LARGE SCALE GENOMIC DNA]</scope>
    <source>
        <strain evidence="2 3">DSM 42109</strain>
    </source>
</reference>
<dbReference type="Proteomes" id="UP001214441">
    <property type="component" value="Unassembled WGS sequence"/>
</dbReference>
<proteinExistence type="predicted"/>
<dbReference type="Pfam" id="PF00903">
    <property type="entry name" value="Glyoxalase"/>
    <property type="match status" value="1"/>
</dbReference>
<dbReference type="InterPro" id="IPR037523">
    <property type="entry name" value="VOC_core"/>
</dbReference>
<comment type="caution">
    <text evidence="2">The sequence shown here is derived from an EMBL/GenBank/DDBJ whole genome shotgun (WGS) entry which is preliminary data.</text>
</comment>
<evidence type="ECO:0000313" key="2">
    <source>
        <dbReference type="EMBL" id="MDJ1136592.1"/>
    </source>
</evidence>
<dbReference type="SUPFAM" id="SSF54593">
    <property type="entry name" value="Glyoxalase/Bleomycin resistance protein/Dihydroxybiphenyl dioxygenase"/>
    <property type="match status" value="1"/>
</dbReference>
<protein>
    <submittedName>
        <fullName evidence="2">VOC family protein</fullName>
    </submittedName>
</protein>
<feature type="domain" description="VOC" evidence="1">
    <location>
        <begin position="6"/>
        <end position="128"/>
    </location>
</feature>
<dbReference type="InterPro" id="IPR029068">
    <property type="entry name" value="Glyas_Bleomycin-R_OHBP_Dase"/>
</dbReference>
<accession>A0ABT7A5I1</accession>
<dbReference type="Gene3D" id="3.30.720.110">
    <property type="match status" value="1"/>
</dbReference>
<gene>
    <name evidence="2" type="ORF">NMN56_032525</name>
</gene>
<evidence type="ECO:0000313" key="3">
    <source>
        <dbReference type="Proteomes" id="UP001214441"/>
    </source>
</evidence>
<keyword evidence="3" id="KW-1185">Reference proteome</keyword>